<reference evidence="2" key="1">
    <citation type="journal article" date="2019" name="Int. J. Syst. Evol. Microbiol.">
        <title>The Global Catalogue of Microorganisms (GCM) 10K type strain sequencing project: providing services to taxonomists for standard genome sequencing and annotation.</title>
        <authorList>
            <consortium name="The Broad Institute Genomics Platform"/>
            <consortium name="The Broad Institute Genome Sequencing Center for Infectious Disease"/>
            <person name="Wu L."/>
            <person name="Ma J."/>
        </authorList>
    </citation>
    <scope>NUCLEOTIDE SEQUENCE [LARGE SCALE GENOMIC DNA]</scope>
    <source>
        <strain evidence="2">JCM 13518</strain>
    </source>
</reference>
<dbReference type="Pfam" id="PF14518">
    <property type="entry name" value="Haem_oxygenas_2"/>
    <property type="match status" value="1"/>
</dbReference>
<dbReference type="SUPFAM" id="SSF48613">
    <property type="entry name" value="Heme oxygenase-like"/>
    <property type="match status" value="1"/>
</dbReference>
<sequence>MLTPKARGPLSAAVLDSFHGSRATAGWDGQEASDEDDLQLTLWALYELAYRGFDDVPADLEWDPGLLALRARLEEVLEERWRRRAESAEVADPFAEGLMAFIEADDGPSVATFVKREATREQALELLRWRSVYHLKEADPTSWTMPRLPVRAQAALAALQYDEYGGGDPARLHRHLFAVGLSESGLRPEEGGYVDDAPAVVLEQNNALSMFGLHRRLRGASLGHLAAFEATSSLPSRAMASGLRRLGLPESMAAYYDEHVEADAVHEQLAVRLICGTLVQDEPETRGDVVLGAFTCLDLEARFATWALERWSA</sequence>
<dbReference type="Proteomes" id="UP001501057">
    <property type="component" value="Unassembled WGS sequence"/>
</dbReference>
<dbReference type="RefSeq" id="WP_344203249.1">
    <property type="nucleotide sequence ID" value="NZ_BAAAME010000005.1"/>
</dbReference>
<evidence type="ECO:0000313" key="1">
    <source>
        <dbReference type="EMBL" id="GAA1748879.1"/>
    </source>
</evidence>
<dbReference type="EMBL" id="BAAAME010000005">
    <property type="protein sequence ID" value="GAA1748879.1"/>
    <property type="molecule type" value="Genomic_DNA"/>
</dbReference>
<name>A0ABN2K5S7_9ACTN</name>
<dbReference type="InterPro" id="IPR016084">
    <property type="entry name" value="Haem_Oase-like_multi-hlx"/>
</dbReference>
<dbReference type="Gene3D" id="1.20.910.10">
    <property type="entry name" value="Heme oxygenase-like"/>
    <property type="match status" value="1"/>
</dbReference>
<keyword evidence="2" id="KW-1185">Reference proteome</keyword>
<gene>
    <name evidence="1" type="ORF">GCM10009710_31190</name>
</gene>
<organism evidence="1 2">
    <name type="scientific">Aeromicrobium alkaliterrae</name>
    <dbReference type="NCBI Taxonomy" id="302168"/>
    <lineage>
        <taxon>Bacteria</taxon>
        <taxon>Bacillati</taxon>
        <taxon>Actinomycetota</taxon>
        <taxon>Actinomycetes</taxon>
        <taxon>Propionibacteriales</taxon>
        <taxon>Nocardioidaceae</taxon>
        <taxon>Aeromicrobium</taxon>
    </lineage>
</organism>
<evidence type="ECO:0000313" key="2">
    <source>
        <dbReference type="Proteomes" id="UP001501057"/>
    </source>
</evidence>
<protein>
    <submittedName>
        <fullName evidence="1">Iron-containing redox enzyme family protein</fullName>
    </submittedName>
</protein>
<comment type="caution">
    <text evidence="1">The sequence shown here is derived from an EMBL/GenBank/DDBJ whole genome shotgun (WGS) entry which is preliminary data.</text>
</comment>
<dbReference type="SMART" id="SM01236">
    <property type="entry name" value="Haem_oxygenase_2"/>
    <property type="match status" value="1"/>
</dbReference>
<proteinExistence type="predicted"/>
<accession>A0ABN2K5S7</accession>